<proteinExistence type="predicted"/>
<evidence type="ECO:0000313" key="3">
    <source>
        <dbReference type="Proteomes" id="UP001156560"/>
    </source>
</evidence>
<name>A0AA47JLG6_VIBPH</name>
<dbReference type="Gene3D" id="3.40.50.300">
    <property type="entry name" value="P-loop containing nucleotide triphosphate hydrolases"/>
    <property type="match status" value="1"/>
</dbReference>
<dbReference type="Pfam" id="PF13175">
    <property type="entry name" value="AAA_15"/>
    <property type="match status" value="1"/>
</dbReference>
<accession>A0AA47JLG6</accession>
<feature type="domain" description="Endonuclease GajA/Old nuclease/RecF-like AAA" evidence="1">
    <location>
        <begin position="244"/>
        <end position="347"/>
    </location>
</feature>
<dbReference type="PANTHER" id="PTHR43581:SF4">
    <property type="entry name" value="ATP_GTP PHOSPHATASE"/>
    <property type="match status" value="1"/>
</dbReference>
<dbReference type="AlphaFoldDB" id="A0AA47JLG6"/>
<dbReference type="InterPro" id="IPR051396">
    <property type="entry name" value="Bact_Antivir_Def_Nuclease"/>
</dbReference>
<organism evidence="2 3">
    <name type="scientific">Vibrio parahaemolyticus</name>
    <dbReference type="NCBI Taxonomy" id="670"/>
    <lineage>
        <taxon>Bacteria</taxon>
        <taxon>Pseudomonadati</taxon>
        <taxon>Pseudomonadota</taxon>
        <taxon>Gammaproteobacteria</taxon>
        <taxon>Vibrionales</taxon>
        <taxon>Vibrionaceae</taxon>
        <taxon>Vibrio</taxon>
    </lineage>
</organism>
<sequence>MLLNGFGFSGYRSFGDHLTKIAPLKKVNFIIGKNNTGKSNIINFLNEQYPHWRSLSEYQRGAQNSLYSRSQNNDFLFKDTDKHISSSAYKFRISFPVLKNEIEQYIERVARYQKGILRKLIDQLVDERGDLWFTYESSSPKSNFAFQNPATSETLKGILHPSEWELLWQDLTSQNGGSLQQHWIPQVLERIQVIPDKNPAVEVIPAIRKVGNSGTSATDFSGEGIIERLARIQNPPLQKLSDKTKFSAINDFVQDVLGNESAQIEIPYERDMILVHMDGKTLPLESLGTGVHEVVILAAAATLLTETIICVEEPELHLHPLLQKKLITYLANKTDNQYFFTTHSAHLLDAVEGEIFHVTQVDGESHVQAISSTKERASVCNDLGYKASDILQANCIIWVEGPSDRIYLNYWIKAKYPSLIEGLHYSIMFYGGRLFSHLSALDKDEQEEVIEDFVCVRSLNRNSIIMFDSDKSTPQSRLNTTKKRLANEFDQGPGFAWITKGREVENYLDFDQLEQSIQAVHASASHIIEKSTWSNLLKYKKKNSSIERAANKVKVANHYVEHYKADFSNLDLSEKVDQLCGFIAEANDI</sequence>
<reference evidence="2" key="1">
    <citation type="submission" date="2022-12" db="EMBL/GenBank/DDBJ databases">
        <title>Vibrio parahaemolyticus become highly virulent by producing novel Tc toxins.</title>
        <authorList>
            <person name="Yang F."/>
            <person name="You Y."/>
            <person name="Lai Q."/>
            <person name="Xu L."/>
            <person name="Li F."/>
        </authorList>
    </citation>
    <scope>NUCLEOTIDE SEQUENCE</scope>
    <source>
        <strain evidence="2">Vp-HL-202005</strain>
    </source>
</reference>
<dbReference type="InterPro" id="IPR041685">
    <property type="entry name" value="AAA_GajA/Old/RecF-like"/>
</dbReference>
<evidence type="ECO:0000313" key="2">
    <source>
        <dbReference type="EMBL" id="WAT93022.1"/>
    </source>
</evidence>
<dbReference type="InterPro" id="IPR027417">
    <property type="entry name" value="P-loop_NTPase"/>
</dbReference>
<dbReference type="Proteomes" id="UP001156560">
    <property type="component" value="Chromosome 2"/>
</dbReference>
<dbReference type="SUPFAM" id="SSF52540">
    <property type="entry name" value="P-loop containing nucleoside triphosphate hydrolases"/>
    <property type="match status" value="1"/>
</dbReference>
<gene>
    <name evidence="2" type="ORF">O1Q84_18635</name>
</gene>
<evidence type="ECO:0000259" key="1">
    <source>
        <dbReference type="Pfam" id="PF13175"/>
    </source>
</evidence>
<protein>
    <submittedName>
        <fullName evidence="2">AAA family ATPase</fullName>
    </submittedName>
</protein>
<dbReference type="EMBL" id="CP114195">
    <property type="protein sequence ID" value="WAT93022.1"/>
    <property type="molecule type" value="Genomic_DNA"/>
</dbReference>
<dbReference type="PANTHER" id="PTHR43581">
    <property type="entry name" value="ATP/GTP PHOSPHATASE"/>
    <property type="match status" value="1"/>
</dbReference>
<dbReference type="RefSeq" id="WP_269169596.1">
    <property type="nucleotide sequence ID" value="NZ_CP114195.1"/>
</dbReference>